<feature type="domain" description="NERD" evidence="1">
    <location>
        <begin position="41"/>
        <end position="158"/>
    </location>
</feature>
<dbReference type="OrthoDB" id="569879at2"/>
<keyword evidence="5" id="KW-1185">Reference proteome</keyword>
<proteinExistence type="predicted"/>
<dbReference type="Pfam" id="PF08378">
    <property type="entry name" value="NERD"/>
    <property type="match status" value="1"/>
</dbReference>
<evidence type="ECO:0000259" key="1">
    <source>
        <dbReference type="PROSITE" id="PS50965"/>
    </source>
</evidence>
<dbReference type="RefSeq" id="WP_101575193.1">
    <property type="nucleotide sequence ID" value="NZ_PGVA01000001.1"/>
</dbReference>
<organism evidence="2 4">
    <name type="scientific">Bacillus canaveralius</name>
    <dbReference type="NCBI Taxonomy" id="1403243"/>
    <lineage>
        <taxon>Bacteria</taxon>
        <taxon>Bacillati</taxon>
        <taxon>Bacillota</taxon>
        <taxon>Bacilli</taxon>
        <taxon>Bacillales</taxon>
        <taxon>Bacillaceae</taxon>
        <taxon>Bacillus</taxon>
    </lineage>
</organism>
<evidence type="ECO:0000313" key="3">
    <source>
        <dbReference type="EMBL" id="PLR92756.1"/>
    </source>
</evidence>
<reference evidence="2 4" key="1">
    <citation type="submission" date="2017-11" db="EMBL/GenBank/DDBJ databases">
        <title>Comparitive Functional Genomics of Dry Heat Resistant strains isolated from the Viking Spacecraft.</title>
        <authorList>
            <person name="Seuylemezian A."/>
            <person name="Cooper K."/>
            <person name="Vaishampayan P."/>
        </authorList>
    </citation>
    <scope>NUCLEOTIDE SEQUENCE [LARGE SCALE GENOMIC DNA]</scope>
    <source>
        <strain evidence="2 4">M4.6</strain>
    </source>
</reference>
<dbReference type="InterPro" id="IPR011528">
    <property type="entry name" value="NERD"/>
</dbReference>
<dbReference type="EMBL" id="PGVD01000056">
    <property type="protein sequence ID" value="PLR92756.1"/>
    <property type="molecule type" value="Genomic_DNA"/>
</dbReference>
<dbReference type="Proteomes" id="UP000234951">
    <property type="component" value="Unassembled WGS sequence"/>
</dbReference>
<dbReference type="Proteomes" id="UP000235114">
    <property type="component" value="Unassembled WGS sequence"/>
</dbReference>
<name>A0A2N5GSP5_9BACI</name>
<dbReference type="EMBL" id="PGVA01000001">
    <property type="protein sequence ID" value="PLR86783.1"/>
    <property type="molecule type" value="Genomic_DNA"/>
</dbReference>
<sequence>MIVKRRTVPLKIQVGEALLRRLPEGAFSREELQGDLERRRAGYWGEQSIDHYLSFLDEKKYLIFHDLNLPRGEYTFQIDTLLLTANLAIILEVKNIAGTLFFDQLFHQLIRTNANGKEEGFPDPITQASLQKYQLNEFLHELQVPDIPIEYAVVICNKHSILKTNPGQEKIFRKVFKTPHLLNWIQALEKMYPKEVLSSKELRKISRQLIKKNTPPRKLFLDRYLTSKDELITGVYCPFCFYIPMQRMKRHWHCPDCSTKSRDAHMLALRDYFLLIDSKISNQQFRDFAQLSSRDIASRLLISTNFPSSGTTKGRFYFPPADLFNVTILDKKGFA</sequence>
<reference evidence="3 5" key="2">
    <citation type="submission" date="2017-12" db="EMBL/GenBank/DDBJ databases">
        <title>Comparative Functional Genomics of Dry Heat Resistant strains isolated from the Viking Spacecraft.</title>
        <authorList>
            <person name="Seuylemezian A."/>
            <person name="Cooper K."/>
            <person name="Vaishampayan P."/>
        </authorList>
    </citation>
    <scope>NUCLEOTIDE SEQUENCE [LARGE SCALE GENOMIC DNA]</scope>
    <source>
        <strain evidence="3 5">ATCC 29669</strain>
    </source>
</reference>
<comment type="caution">
    <text evidence="2">The sequence shown here is derived from an EMBL/GenBank/DDBJ whole genome shotgun (WGS) entry which is preliminary data.</text>
</comment>
<evidence type="ECO:0000313" key="4">
    <source>
        <dbReference type="Proteomes" id="UP000234951"/>
    </source>
</evidence>
<gene>
    <name evidence="2" type="ORF">CU635_00360</name>
    <name evidence="3" type="ORF">CVD25_18145</name>
</gene>
<evidence type="ECO:0000313" key="2">
    <source>
        <dbReference type="EMBL" id="PLR86783.1"/>
    </source>
</evidence>
<dbReference type="AlphaFoldDB" id="A0A2N5GSP5"/>
<accession>A0A2N5GSP5</accession>
<dbReference type="PROSITE" id="PS50965">
    <property type="entry name" value="NERD"/>
    <property type="match status" value="1"/>
</dbReference>
<evidence type="ECO:0000313" key="5">
    <source>
        <dbReference type="Proteomes" id="UP000235114"/>
    </source>
</evidence>
<protein>
    <submittedName>
        <fullName evidence="2">NERD nuclease</fullName>
    </submittedName>
</protein>